<name>A0A3T0KZD9_9BACI</name>
<gene>
    <name evidence="1" type="ORF">BAOM_p039</name>
</gene>
<organism evidence="1 2">
    <name type="scientific">Peribacillus asahii</name>
    <dbReference type="NCBI Taxonomy" id="228899"/>
    <lineage>
        <taxon>Bacteria</taxon>
        <taxon>Bacillati</taxon>
        <taxon>Bacillota</taxon>
        <taxon>Bacilli</taxon>
        <taxon>Bacillales</taxon>
        <taxon>Bacillaceae</taxon>
        <taxon>Peribacillus</taxon>
    </lineage>
</organism>
<reference evidence="1 2" key="1">
    <citation type="submission" date="2018-01" db="EMBL/GenBank/DDBJ databases">
        <title>Bacillus asahii Genome sequencing and assembly.</title>
        <authorList>
            <person name="Jiang H."/>
            <person name="Feng Y."/>
            <person name="Zhao F."/>
            <person name="Lin X."/>
        </authorList>
    </citation>
    <scope>NUCLEOTIDE SEQUENCE [LARGE SCALE GENOMIC DNA]</scope>
    <source>
        <strain evidence="1 2">OM18</strain>
        <plasmid evidence="2">pom18</plasmid>
    </source>
</reference>
<sequence>MVLGKRHGLSGTKEYKVWKTMRLKCYGSNMDNRYKGENLWICDEWREDPVEFVNWAMQNGYAEGLELVRKDKDDGYYPENCIFLEKKETNKKHGMRRSRLYNIWSLMHSRCENSNLDYYHRYGGRGISVCEEWSKFEGFKEWALNNGYEDGLSIDRLDVNGNYEPKNCKWSTNTEQQRNKRNNHFIMLNGETKTVAEWAEISGLPYKTLQRRIYTGCKKEDLLKPIGDYWIHVEINGIRRPLSVWAKEAGLQYSTVQRRYNKGIRGEALLKKGRLNKKEDHQLGFDFDS</sequence>
<dbReference type="OrthoDB" id="552713at2"/>
<dbReference type="AlphaFoldDB" id="A0A3T0KZD9"/>
<dbReference type="RefSeq" id="WP_127762746.1">
    <property type="nucleotide sequence ID" value="NZ_CP026096.1"/>
</dbReference>
<accession>A0A3T0KZD9</accession>
<keyword evidence="1" id="KW-0614">Plasmid</keyword>
<evidence type="ECO:0000313" key="2">
    <source>
        <dbReference type="Proteomes" id="UP000283095"/>
    </source>
</evidence>
<geneLocation type="plasmid" evidence="2">
    <name>pom18</name>
</geneLocation>
<evidence type="ECO:0000313" key="1">
    <source>
        <dbReference type="EMBL" id="AZV45692.1"/>
    </source>
</evidence>
<dbReference type="KEGG" id="pasa:BAOM_p039"/>
<dbReference type="EMBL" id="CP026096">
    <property type="protein sequence ID" value="AZV45692.1"/>
    <property type="molecule type" value="Genomic_DNA"/>
</dbReference>
<proteinExistence type="predicted"/>
<dbReference type="Proteomes" id="UP000283095">
    <property type="component" value="Plasmid pOM18"/>
</dbReference>
<protein>
    <submittedName>
        <fullName evidence="1">Phage protein</fullName>
    </submittedName>
</protein>